<dbReference type="EMBL" id="LR797436">
    <property type="protein sequence ID" value="CAB4216019.1"/>
    <property type="molecule type" value="Genomic_DNA"/>
</dbReference>
<dbReference type="EMBL" id="LR797339">
    <property type="protein sequence ID" value="CAB4203798.1"/>
    <property type="molecule type" value="Genomic_DNA"/>
</dbReference>
<dbReference type="EMBL" id="LR796892">
    <property type="protein sequence ID" value="CAB4173240.1"/>
    <property type="molecule type" value="Genomic_DNA"/>
</dbReference>
<dbReference type="EMBL" id="LR796797">
    <property type="protein sequence ID" value="CAB4166878.1"/>
    <property type="molecule type" value="Genomic_DNA"/>
</dbReference>
<name>A0A6J5PCB5_9CAUD</name>
<evidence type="ECO:0000313" key="2">
    <source>
        <dbReference type="EMBL" id="CAB4173240.1"/>
    </source>
</evidence>
<gene>
    <name evidence="3" type="ORF">UFOVP1023_13</name>
    <name evidence="4" type="ORF">UFOVP1383_5</name>
    <name evidence="5" type="ORF">UFOVP1477_43</name>
    <name evidence="1" type="ORF">UFOVP848_36</name>
    <name evidence="2" type="ORF">UFOVP945_29</name>
</gene>
<evidence type="ECO:0000313" key="4">
    <source>
        <dbReference type="EMBL" id="CAB4203798.1"/>
    </source>
</evidence>
<accession>A0A6J5PCB5</accession>
<evidence type="ECO:0000313" key="1">
    <source>
        <dbReference type="EMBL" id="CAB4166878.1"/>
    </source>
</evidence>
<sequence length="120" mass="13012">MKAIRLSDFCNYDGGKPDFWPEWWTWLRVNIGGAIIGRTNLIVLVEGHARLAHGAPGSAARAAELVGALNLAISRPTPYVRARSDGHLASFWHGHNNGVDPAECVGCRLELALQGKRAAE</sequence>
<organism evidence="1">
    <name type="scientific">uncultured Caudovirales phage</name>
    <dbReference type="NCBI Taxonomy" id="2100421"/>
    <lineage>
        <taxon>Viruses</taxon>
        <taxon>Duplodnaviria</taxon>
        <taxon>Heunggongvirae</taxon>
        <taxon>Uroviricota</taxon>
        <taxon>Caudoviricetes</taxon>
        <taxon>Peduoviridae</taxon>
        <taxon>Maltschvirus</taxon>
        <taxon>Maltschvirus maltsch</taxon>
    </lineage>
</organism>
<evidence type="ECO:0000313" key="3">
    <source>
        <dbReference type="EMBL" id="CAB4179609.1"/>
    </source>
</evidence>
<reference evidence="1" key="1">
    <citation type="submission" date="2020-04" db="EMBL/GenBank/DDBJ databases">
        <authorList>
            <person name="Chiriac C."/>
            <person name="Salcher M."/>
            <person name="Ghai R."/>
            <person name="Kavagutti S V."/>
        </authorList>
    </citation>
    <scope>NUCLEOTIDE SEQUENCE</scope>
</reference>
<dbReference type="EMBL" id="LR796982">
    <property type="protein sequence ID" value="CAB4179609.1"/>
    <property type="molecule type" value="Genomic_DNA"/>
</dbReference>
<protein>
    <submittedName>
        <fullName evidence="1">Uncharacterized protein</fullName>
    </submittedName>
</protein>
<evidence type="ECO:0000313" key="5">
    <source>
        <dbReference type="EMBL" id="CAB4216019.1"/>
    </source>
</evidence>
<proteinExistence type="predicted"/>